<dbReference type="CDD" id="cd03586">
    <property type="entry name" value="PolY_Pol_IV_kappa"/>
    <property type="match status" value="1"/>
</dbReference>
<evidence type="ECO:0000256" key="9">
    <source>
        <dbReference type="ARBA" id="ARBA00022842"/>
    </source>
</evidence>
<dbReference type="AlphaFoldDB" id="A0A1G8S2Y9"/>
<feature type="site" description="Substrate discrimination" evidence="13">
    <location>
        <position position="18"/>
    </location>
</feature>
<comment type="subunit">
    <text evidence="13">Monomer.</text>
</comment>
<dbReference type="EC" id="2.7.7.7" evidence="13"/>
<dbReference type="PANTHER" id="PTHR11076:SF35">
    <property type="entry name" value="DNA REPAIR PROTEIN HOMOLOG YOBH"/>
    <property type="match status" value="1"/>
</dbReference>
<keyword evidence="13" id="KW-0239">DNA-directed DNA polymerase</keyword>
<keyword evidence="4 13" id="KW-0808">Transferase</keyword>
<dbReference type="InterPro" id="IPR022880">
    <property type="entry name" value="DNApol_IV"/>
</dbReference>
<dbReference type="GO" id="GO:0006281">
    <property type="term" value="P:DNA repair"/>
    <property type="evidence" value="ECO:0007669"/>
    <property type="project" value="UniProtKB-UniRule"/>
</dbReference>
<evidence type="ECO:0000313" key="16">
    <source>
        <dbReference type="Proteomes" id="UP000198853"/>
    </source>
</evidence>
<evidence type="ECO:0000256" key="8">
    <source>
        <dbReference type="ARBA" id="ARBA00022763"/>
    </source>
</evidence>
<dbReference type="Gene3D" id="1.10.150.20">
    <property type="entry name" value="5' to 3' exonuclease, C-terminal subdomain"/>
    <property type="match status" value="1"/>
</dbReference>
<feature type="active site" evidence="13">
    <location>
        <position position="110"/>
    </location>
</feature>
<dbReference type="GO" id="GO:0005829">
    <property type="term" value="C:cytosol"/>
    <property type="evidence" value="ECO:0007669"/>
    <property type="project" value="TreeGrafter"/>
</dbReference>
<keyword evidence="11 13" id="KW-0234">DNA repair</keyword>
<keyword evidence="5 13" id="KW-0548">Nucleotidyltransferase</keyword>
<evidence type="ECO:0000256" key="7">
    <source>
        <dbReference type="ARBA" id="ARBA00022723"/>
    </source>
</evidence>
<keyword evidence="6 13" id="KW-0235">DNA replication</keyword>
<dbReference type="PANTHER" id="PTHR11076">
    <property type="entry name" value="DNA REPAIR POLYMERASE UMUC / TRANSFERASE FAMILY MEMBER"/>
    <property type="match status" value="1"/>
</dbReference>
<dbReference type="GO" id="GO:0009432">
    <property type="term" value="P:SOS response"/>
    <property type="evidence" value="ECO:0007669"/>
    <property type="project" value="TreeGrafter"/>
</dbReference>
<dbReference type="GO" id="GO:0003684">
    <property type="term" value="F:damaged DNA binding"/>
    <property type="evidence" value="ECO:0007669"/>
    <property type="project" value="InterPro"/>
</dbReference>
<dbReference type="InterPro" id="IPR043128">
    <property type="entry name" value="Rev_trsase/Diguanyl_cyclase"/>
</dbReference>
<evidence type="ECO:0000256" key="5">
    <source>
        <dbReference type="ARBA" id="ARBA00022695"/>
    </source>
</evidence>
<evidence type="ECO:0000256" key="3">
    <source>
        <dbReference type="ARBA" id="ARBA00022490"/>
    </source>
</evidence>
<keyword evidence="9 13" id="KW-0460">Magnesium</keyword>
<dbReference type="RefSeq" id="WP_090399853.1">
    <property type="nucleotide sequence ID" value="NZ_FNEN01000022.1"/>
</dbReference>
<dbReference type="Gene3D" id="3.40.1170.60">
    <property type="match status" value="1"/>
</dbReference>
<evidence type="ECO:0000256" key="10">
    <source>
        <dbReference type="ARBA" id="ARBA00023125"/>
    </source>
</evidence>
<keyword evidence="13" id="KW-0515">Mutator protein</keyword>
<dbReference type="Gene3D" id="3.30.1490.100">
    <property type="entry name" value="DNA polymerase, Y-family, little finger domain"/>
    <property type="match status" value="1"/>
</dbReference>
<accession>A0A1G8S2Y9</accession>
<dbReference type="GO" id="GO:0003887">
    <property type="term" value="F:DNA-directed DNA polymerase activity"/>
    <property type="evidence" value="ECO:0007669"/>
    <property type="project" value="UniProtKB-UniRule"/>
</dbReference>
<keyword evidence="10 13" id="KW-0238">DNA-binding</keyword>
<dbReference type="Pfam" id="PF00817">
    <property type="entry name" value="IMS"/>
    <property type="match status" value="1"/>
</dbReference>
<keyword evidence="3 13" id="KW-0963">Cytoplasm</keyword>
<reference evidence="15 16" key="1">
    <citation type="submission" date="2016-10" db="EMBL/GenBank/DDBJ databases">
        <authorList>
            <person name="de Groot N.N."/>
        </authorList>
    </citation>
    <scope>NUCLEOTIDE SEQUENCE [LARGE SCALE GENOMIC DNA]</scope>
    <source>
        <strain evidence="15 16">DSM 21771</strain>
    </source>
</reference>
<dbReference type="NCBIfam" id="NF002848">
    <property type="entry name" value="PRK03103.1"/>
    <property type="match status" value="1"/>
</dbReference>
<evidence type="ECO:0000256" key="1">
    <source>
        <dbReference type="ARBA" id="ARBA00004496"/>
    </source>
</evidence>
<feature type="binding site" evidence="13">
    <location>
        <position position="109"/>
    </location>
    <ligand>
        <name>Mg(2+)</name>
        <dbReference type="ChEBI" id="CHEBI:18420"/>
    </ligand>
</feature>
<dbReference type="Proteomes" id="UP000198853">
    <property type="component" value="Unassembled WGS sequence"/>
</dbReference>
<evidence type="ECO:0000256" key="2">
    <source>
        <dbReference type="ARBA" id="ARBA00010945"/>
    </source>
</evidence>
<organism evidence="15 16">
    <name type="scientific">Natribacillus halophilus</name>
    <dbReference type="NCBI Taxonomy" id="549003"/>
    <lineage>
        <taxon>Bacteria</taxon>
        <taxon>Bacillati</taxon>
        <taxon>Bacillota</taxon>
        <taxon>Bacilli</taxon>
        <taxon>Bacillales</taxon>
        <taxon>Bacillaceae</taxon>
        <taxon>Natribacillus</taxon>
    </lineage>
</organism>
<evidence type="ECO:0000256" key="4">
    <source>
        <dbReference type="ARBA" id="ARBA00022679"/>
    </source>
</evidence>
<dbReference type="InterPro" id="IPR053848">
    <property type="entry name" value="IMS_HHH_1"/>
</dbReference>
<dbReference type="GO" id="GO:0000287">
    <property type="term" value="F:magnesium ion binding"/>
    <property type="evidence" value="ECO:0007669"/>
    <property type="project" value="UniProtKB-UniRule"/>
</dbReference>
<dbReference type="Pfam" id="PF11799">
    <property type="entry name" value="IMS_C"/>
    <property type="match status" value="1"/>
</dbReference>
<dbReference type="GO" id="GO:0042276">
    <property type="term" value="P:error-prone translesion synthesis"/>
    <property type="evidence" value="ECO:0007669"/>
    <property type="project" value="TreeGrafter"/>
</dbReference>
<dbReference type="OrthoDB" id="9808813at2"/>
<dbReference type="GO" id="GO:0006261">
    <property type="term" value="P:DNA-templated DNA replication"/>
    <property type="evidence" value="ECO:0007669"/>
    <property type="project" value="UniProtKB-UniRule"/>
</dbReference>
<feature type="domain" description="UmuC" evidence="14">
    <location>
        <begin position="9"/>
        <end position="195"/>
    </location>
</feature>
<protein>
    <recommendedName>
        <fullName evidence="13">DNA polymerase IV</fullName>
        <shortName evidence="13">Pol IV</shortName>
        <ecNumber evidence="13">2.7.7.7</ecNumber>
    </recommendedName>
</protein>
<evidence type="ECO:0000313" key="15">
    <source>
        <dbReference type="EMBL" id="SDJ23531.1"/>
    </source>
</evidence>
<dbReference type="SUPFAM" id="SSF56672">
    <property type="entry name" value="DNA/RNA polymerases"/>
    <property type="match status" value="1"/>
</dbReference>
<dbReference type="InterPro" id="IPR001126">
    <property type="entry name" value="UmuC"/>
</dbReference>
<dbReference type="InterPro" id="IPR017961">
    <property type="entry name" value="DNA_pol_Y-fam_little_finger"/>
</dbReference>
<dbReference type="HAMAP" id="MF_01113">
    <property type="entry name" value="DNApol_IV"/>
    <property type="match status" value="1"/>
</dbReference>
<dbReference type="InterPro" id="IPR043502">
    <property type="entry name" value="DNA/RNA_pol_sf"/>
</dbReference>
<dbReference type="EMBL" id="FNEN01000022">
    <property type="protein sequence ID" value="SDJ23531.1"/>
    <property type="molecule type" value="Genomic_DNA"/>
</dbReference>
<comment type="catalytic activity">
    <reaction evidence="12 13">
        <text>DNA(n) + a 2'-deoxyribonucleoside 5'-triphosphate = DNA(n+1) + diphosphate</text>
        <dbReference type="Rhea" id="RHEA:22508"/>
        <dbReference type="Rhea" id="RHEA-COMP:17339"/>
        <dbReference type="Rhea" id="RHEA-COMP:17340"/>
        <dbReference type="ChEBI" id="CHEBI:33019"/>
        <dbReference type="ChEBI" id="CHEBI:61560"/>
        <dbReference type="ChEBI" id="CHEBI:173112"/>
        <dbReference type="EC" id="2.7.7.7"/>
    </reaction>
</comment>
<dbReference type="InterPro" id="IPR050116">
    <property type="entry name" value="DNA_polymerase-Y"/>
</dbReference>
<name>A0A1G8S2Y9_9BACI</name>
<evidence type="ECO:0000259" key="14">
    <source>
        <dbReference type="PROSITE" id="PS50173"/>
    </source>
</evidence>
<evidence type="ECO:0000256" key="6">
    <source>
        <dbReference type="ARBA" id="ARBA00022705"/>
    </source>
</evidence>
<dbReference type="SUPFAM" id="SSF100879">
    <property type="entry name" value="Lesion bypass DNA polymerase (Y-family), little finger domain"/>
    <property type="match status" value="1"/>
</dbReference>
<comment type="cofactor">
    <cofactor evidence="13">
        <name>Mg(2+)</name>
        <dbReference type="ChEBI" id="CHEBI:18420"/>
    </cofactor>
    <text evidence="13">Binds 2 magnesium ions per subunit.</text>
</comment>
<keyword evidence="7 13" id="KW-0479">Metal-binding</keyword>
<sequence>MSTQPSRTVFLVDMQSFFANIEKLEKPALEDHPVVVAGDPEIRSGVILAACPLAKKWGVKTAEALWEAENKCPYLVVIKPRMQLYLDISVNIAASLESFTDEVEPYSIDEIFVEMTNVLSGVGVTAEEAADIVITKIYRETGMVARVGVGPNKVMAKMACDHFAKKQPDGIFHLHENNLQEKLWPRPVGDMFGVGTRMERHFHDMGIRTIGQLARTNLSDLQKRWGINGELLYWTAHGWDESPVTIDTHIRRKAIGHHMTLPRDYRSWEEIKVVLMELSEEVARRVRANRYLGTTVTAGARGHDFFNQPSGFHRQVKLPDPTNDGHVIFEAVEQLFLTHWNRDPVRSLGVSLDGLTTDEARQMSLFAPDHEREELNHTVDHLKNKHGDAAVLRASSLTAGGQALLRAQKLGGHYK</sequence>
<keyword evidence="16" id="KW-1185">Reference proteome</keyword>
<dbReference type="Pfam" id="PF21999">
    <property type="entry name" value="IMS_HHH_1"/>
    <property type="match status" value="1"/>
</dbReference>
<comment type="function">
    <text evidence="13">Poorly processive, error-prone DNA polymerase involved in untargeted mutagenesis. Copies undamaged DNA at stalled replication forks, which arise in vivo from mismatched or misaligned primer ends. These misaligned primers can be extended by PolIV. Exhibits no 3'-5' exonuclease (proofreading) activity. May be involved in translesional synthesis, in conjunction with the beta clamp from PolIII.</text>
</comment>
<evidence type="ECO:0000256" key="12">
    <source>
        <dbReference type="ARBA" id="ARBA00049244"/>
    </source>
</evidence>
<evidence type="ECO:0000256" key="13">
    <source>
        <dbReference type="HAMAP-Rule" id="MF_01113"/>
    </source>
</evidence>
<dbReference type="PROSITE" id="PS50173">
    <property type="entry name" value="UMUC"/>
    <property type="match status" value="1"/>
</dbReference>
<comment type="subcellular location">
    <subcellularLocation>
        <location evidence="1 13">Cytoplasm</location>
    </subcellularLocation>
</comment>
<keyword evidence="8 13" id="KW-0227">DNA damage</keyword>
<gene>
    <name evidence="13" type="primary">dinB</name>
    <name evidence="15" type="ORF">SAMN04488123_12221</name>
</gene>
<dbReference type="Gene3D" id="3.30.70.270">
    <property type="match status" value="1"/>
</dbReference>
<comment type="similarity">
    <text evidence="2 13">Belongs to the DNA polymerase type-Y family.</text>
</comment>
<proteinExistence type="inferred from homology"/>
<dbReference type="InterPro" id="IPR036775">
    <property type="entry name" value="DNA_pol_Y-fam_lit_finger_sf"/>
</dbReference>
<evidence type="ECO:0000256" key="11">
    <source>
        <dbReference type="ARBA" id="ARBA00023204"/>
    </source>
</evidence>
<feature type="binding site" evidence="13">
    <location>
        <position position="13"/>
    </location>
    <ligand>
        <name>Mg(2+)</name>
        <dbReference type="ChEBI" id="CHEBI:18420"/>
    </ligand>
</feature>